<feature type="compositionally biased region" description="Basic and acidic residues" evidence="2">
    <location>
        <begin position="246"/>
        <end position="267"/>
    </location>
</feature>
<dbReference type="PANTHER" id="PTHR15885">
    <property type="entry name" value="COILED-COIL DOMAIN-CONTAINING PROTEIN 174"/>
    <property type="match status" value="1"/>
</dbReference>
<dbReference type="GO" id="GO:0005634">
    <property type="term" value="C:nucleus"/>
    <property type="evidence" value="ECO:0007669"/>
    <property type="project" value="TreeGrafter"/>
</dbReference>
<dbReference type="OrthoDB" id="333551at2759"/>
<dbReference type="PANTHER" id="PTHR15885:SF1">
    <property type="entry name" value="COILED-COIL DOMAIN-CONTAINING PROTEIN 174"/>
    <property type="match status" value="1"/>
</dbReference>
<dbReference type="AlphaFoldDB" id="A0A9W7Y5R7"/>
<feature type="region of interest" description="Disordered" evidence="2">
    <location>
        <begin position="1"/>
        <end position="89"/>
    </location>
</feature>
<proteinExistence type="predicted"/>
<feature type="region of interest" description="Disordered" evidence="2">
    <location>
        <begin position="175"/>
        <end position="276"/>
    </location>
</feature>
<comment type="caution">
    <text evidence="3">The sequence shown here is derived from an EMBL/GenBank/DDBJ whole genome shotgun (WGS) entry which is preliminary data.</text>
</comment>
<dbReference type="Proteomes" id="UP001149813">
    <property type="component" value="Unassembled WGS sequence"/>
</dbReference>
<feature type="compositionally biased region" description="Basic and acidic residues" evidence="2">
    <location>
        <begin position="52"/>
        <end position="80"/>
    </location>
</feature>
<keyword evidence="4" id="KW-1185">Reference proteome</keyword>
<dbReference type="EMBL" id="JANBOJ010000031">
    <property type="protein sequence ID" value="KAJ1724459.1"/>
    <property type="molecule type" value="Genomic_DNA"/>
</dbReference>
<evidence type="ECO:0000313" key="4">
    <source>
        <dbReference type="Proteomes" id="UP001149813"/>
    </source>
</evidence>
<protein>
    <submittedName>
        <fullName evidence="3">Uncharacterized protein</fullName>
    </submittedName>
</protein>
<evidence type="ECO:0000313" key="3">
    <source>
        <dbReference type="EMBL" id="KAJ1724459.1"/>
    </source>
</evidence>
<feature type="compositionally biased region" description="Basic and acidic residues" evidence="2">
    <location>
        <begin position="27"/>
        <end position="44"/>
    </location>
</feature>
<evidence type="ECO:0000256" key="1">
    <source>
        <dbReference type="ARBA" id="ARBA00023054"/>
    </source>
</evidence>
<dbReference type="InterPro" id="IPR025066">
    <property type="entry name" value="CCDC174-like"/>
</dbReference>
<keyword evidence="1" id="KW-0175">Coiled coil</keyword>
<evidence type="ECO:0000256" key="2">
    <source>
        <dbReference type="SAM" id="MobiDB-lite"/>
    </source>
</evidence>
<dbReference type="Pfam" id="PF13300">
    <property type="entry name" value="DUF4078"/>
    <property type="match status" value="1"/>
</dbReference>
<name>A0A9W7Y5R7_9FUNG</name>
<gene>
    <name evidence="3" type="ORF">LPJ53_001300</name>
</gene>
<accession>A0A9W7Y5R7</accession>
<sequence>MSQKKRKNLLSAGTPTLLNLKAAIEQAKTESARPDADTDGDGQRRRPTKRLRVSDRRNKGIDLRAHRDLMAHQKAEKAEDGAEGSQTPTHARIRQALEEKAKIYDMLTAGGGVSKADLDDERIARILDESSVDFVGMMMQRRREEAERGRPGELDDLVDVVDEFGRTRRVLRSKAHQYGRIVQADGSSSGESSSDSDEDSDSSSSSGSSGSSSEHDEWVEDAGFRRNHAPGYYKLSTDRKTRKRQLKELRELHEDTVAQREAAEAPRAEQQQENEP</sequence>
<reference evidence="3" key="1">
    <citation type="submission" date="2022-07" db="EMBL/GenBank/DDBJ databases">
        <title>Phylogenomic reconstructions and comparative analyses of Kickxellomycotina fungi.</title>
        <authorList>
            <person name="Reynolds N.K."/>
            <person name="Stajich J.E."/>
            <person name="Barry K."/>
            <person name="Grigoriev I.V."/>
            <person name="Crous P."/>
            <person name="Smith M.E."/>
        </authorList>
    </citation>
    <scope>NUCLEOTIDE SEQUENCE</scope>
    <source>
        <strain evidence="3">NBRC 32514</strain>
    </source>
</reference>
<feature type="compositionally biased region" description="Low complexity" evidence="2">
    <location>
        <begin position="202"/>
        <end position="212"/>
    </location>
</feature>
<organism evidence="3 4">
    <name type="scientific">Coemansia erecta</name>
    <dbReference type="NCBI Taxonomy" id="147472"/>
    <lineage>
        <taxon>Eukaryota</taxon>
        <taxon>Fungi</taxon>
        <taxon>Fungi incertae sedis</taxon>
        <taxon>Zoopagomycota</taxon>
        <taxon>Kickxellomycotina</taxon>
        <taxon>Kickxellomycetes</taxon>
        <taxon>Kickxellales</taxon>
        <taxon>Kickxellaceae</taxon>
        <taxon>Coemansia</taxon>
    </lineage>
</organism>